<accession>A0A9P0F6Y4</accession>
<sequence>MGSDKPAFLILGGCGFIGRNFVEFLIDNDVASYIRVVDKLPPQVAWLNKRHSLAFKDPRVEHVSANLMYFDSCEKAFANPPKAFDYILNCACETRLGQSEAVYEEGIVRVSLNCAKLAAKIGAARFVELSSGCMASSEQTAHKESDPCKPWTDVAVYKLKVEEKLKSIEGLRYTIIRPGIVYGFGDKTGLTPRLVIGAVYQHLGESMRLLWDKDLRMNTIHVKDLCEAIWFLMKLKEAHGEVYNAVDDGNTTQGRVTDLIASIFNISYDFCGKVMSTLTTVDKFNLMEEINDKHLAPWAEACAASGVTNTPLSSYIHKELLYNKHLHLSNSKLTAAGFKCSVPEINKQVLIEVVNDYIGMNLFPRSVMS</sequence>
<protein>
    <recommendedName>
        <fullName evidence="1">NAD-dependent epimerase/dehydratase domain-containing protein</fullName>
    </recommendedName>
</protein>
<proteinExistence type="predicted"/>
<name>A0A9P0F6Y4_BEMTA</name>
<dbReference type="OrthoDB" id="16464at2759"/>
<dbReference type="PANTHER" id="PTHR43245">
    <property type="entry name" value="BIFUNCTIONAL POLYMYXIN RESISTANCE PROTEIN ARNA"/>
    <property type="match status" value="1"/>
</dbReference>
<dbReference type="Proteomes" id="UP001152759">
    <property type="component" value="Chromosome 8"/>
</dbReference>
<feature type="domain" description="NAD-dependent epimerase/dehydratase" evidence="1">
    <location>
        <begin position="9"/>
        <end position="244"/>
    </location>
</feature>
<dbReference type="KEGG" id="btab:109037121"/>
<gene>
    <name evidence="2" type="ORF">BEMITA_LOCUS13189</name>
</gene>
<evidence type="ECO:0000313" key="2">
    <source>
        <dbReference type="EMBL" id="CAH0394943.1"/>
    </source>
</evidence>
<dbReference type="PANTHER" id="PTHR43245:SF11">
    <property type="entry name" value="LD23561P"/>
    <property type="match status" value="1"/>
</dbReference>
<dbReference type="AlphaFoldDB" id="A0A9P0F6Y4"/>
<evidence type="ECO:0000313" key="3">
    <source>
        <dbReference type="Proteomes" id="UP001152759"/>
    </source>
</evidence>
<dbReference type="InterPro" id="IPR001509">
    <property type="entry name" value="Epimerase_deHydtase"/>
</dbReference>
<dbReference type="EMBL" id="OU963869">
    <property type="protein sequence ID" value="CAH0394943.1"/>
    <property type="molecule type" value="Genomic_DNA"/>
</dbReference>
<evidence type="ECO:0000259" key="1">
    <source>
        <dbReference type="Pfam" id="PF01370"/>
    </source>
</evidence>
<dbReference type="Gene3D" id="3.40.50.720">
    <property type="entry name" value="NAD(P)-binding Rossmann-like Domain"/>
    <property type="match status" value="1"/>
</dbReference>
<dbReference type="InterPro" id="IPR036291">
    <property type="entry name" value="NAD(P)-bd_dom_sf"/>
</dbReference>
<organism evidence="2 3">
    <name type="scientific">Bemisia tabaci</name>
    <name type="common">Sweetpotato whitefly</name>
    <name type="synonym">Aleurodes tabaci</name>
    <dbReference type="NCBI Taxonomy" id="7038"/>
    <lineage>
        <taxon>Eukaryota</taxon>
        <taxon>Metazoa</taxon>
        <taxon>Ecdysozoa</taxon>
        <taxon>Arthropoda</taxon>
        <taxon>Hexapoda</taxon>
        <taxon>Insecta</taxon>
        <taxon>Pterygota</taxon>
        <taxon>Neoptera</taxon>
        <taxon>Paraneoptera</taxon>
        <taxon>Hemiptera</taxon>
        <taxon>Sternorrhyncha</taxon>
        <taxon>Aleyrodoidea</taxon>
        <taxon>Aleyrodidae</taxon>
        <taxon>Aleyrodinae</taxon>
        <taxon>Bemisia</taxon>
    </lineage>
</organism>
<dbReference type="SUPFAM" id="SSF51735">
    <property type="entry name" value="NAD(P)-binding Rossmann-fold domains"/>
    <property type="match status" value="1"/>
</dbReference>
<keyword evidence="3" id="KW-1185">Reference proteome</keyword>
<dbReference type="InterPro" id="IPR050177">
    <property type="entry name" value="Lipid_A_modif_metabolic_enz"/>
</dbReference>
<reference evidence="2" key="1">
    <citation type="submission" date="2021-12" db="EMBL/GenBank/DDBJ databases">
        <authorList>
            <person name="King R."/>
        </authorList>
    </citation>
    <scope>NUCLEOTIDE SEQUENCE</scope>
</reference>
<dbReference type="Pfam" id="PF01370">
    <property type="entry name" value="Epimerase"/>
    <property type="match status" value="1"/>
</dbReference>